<dbReference type="RefSeq" id="WP_230670563.1">
    <property type="nucleotide sequence ID" value="NZ_CP009513.1"/>
</dbReference>
<reference evidence="4 5" key="1">
    <citation type="submission" date="2014-07" db="EMBL/GenBank/DDBJ databases">
        <title>Methanogenic archaea and the global carbon cycle.</title>
        <authorList>
            <person name="Henriksen J.R."/>
            <person name="Luke J."/>
            <person name="Reinhart S."/>
            <person name="Benedict M.N."/>
            <person name="Youngblut N.D."/>
            <person name="Metcalf M.E."/>
            <person name="Whitaker R.J."/>
            <person name="Metcalf W.W."/>
        </authorList>
    </citation>
    <scope>NUCLEOTIDE SEQUENCE [LARGE SCALE GENOMIC DNA]</scope>
    <source>
        <strain evidence="4 5">LYC</strain>
    </source>
</reference>
<comment type="similarity">
    <text evidence="1">Belongs to the HypD family.</text>
</comment>
<dbReference type="Pfam" id="PF01924">
    <property type="entry name" value="HypD"/>
    <property type="match status" value="1"/>
</dbReference>
<dbReference type="PANTHER" id="PTHR30149:SF0">
    <property type="entry name" value="HYDROGENASE MATURATION FACTOR HYPD"/>
    <property type="match status" value="1"/>
</dbReference>
<dbReference type="GO" id="GO:0051539">
    <property type="term" value="F:4 iron, 4 sulfur cluster binding"/>
    <property type="evidence" value="ECO:0007669"/>
    <property type="project" value="TreeGrafter"/>
</dbReference>
<dbReference type="PANTHER" id="PTHR30149">
    <property type="entry name" value="HYDROGENASE PROTEIN ASSEMBLY PROTEIN HYPD"/>
    <property type="match status" value="1"/>
</dbReference>
<evidence type="ECO:0000256" key="1">
    <source>
        <dbReference type="ARBA" id="ARBA00007888"/>
    </source>
</evidence>
<evidence type="ECO:0000313" key="4">
    <source>
        <dbReference type="EMBL" id="AKB69267.1"/>
    </source>
</evidence>
<evidence type="ECO:0000256" key="3">
    <source>
        <dbReference type="ARBA" id="ARBA00023004"/>
    </source>
</evidence>
<organism evidence="4 5">
    <name type="scientific">Methanosarcina mazei LYC</name>
    <dbReference type="NCBI Taxonomy" id="1434114"/>
    <lineage>
        <taxon>Archaea</taxon>
        <taxon>Methanobacteriati</taxon>
        <taxon>Methanobacteriota</taxon>
        <taxon>Stenosarchaea group</taxon>
        <taxon>Methanomicrobia</taxon>
        <taxon>Methanosarcinales</taxon>
        <taxon>Methanosarcinaceae</taxon>
        <taxon>Methanosarcina</taxon>
    </lineage>
</organism>
<dbReference type="AlphaFoldDB" id="A0A0E3RTG8"/>
<dbReference type="PATRIC" id="fig|1434114.4.peg.3438"/>
<evidence type="ECO:0000313" key="5">
    <source>
        <dbReference type="Proteomes" id="UP000033063"/>
    </source>
</evidence>
<keyword evidence="3" id="KW-0408">Iron</keyword>
<protein>
    <submittedName>
        <fullName evidence="4">[NiFe] hydrogenase metallocenter assembly protein HypD</fullName>
    </submittedName>
</protein>
<dbReference type="InterPro" id="IPR042244">
    <property type="entry name" value="HypD_2_sf"/>
</dbReference>
<dbReference type="Gene3D" id="3.40.50.11750">
    <property type="entry name" value="HypD, alpha/beta domain 1"/>
    <property type="match status" value="2"/>
</dbReference>
<dbReference type="EMBL" id="CP009513">
    <property type="protein sequence ID" value="AKB69267.1"/>
    <property type="molecule type" value="Genomic_DNA"/>
</dbReference>
<sequence>MKVDADNMENGKSLSKTAVSDIEKKLLERIKGSEVSLRIMHVCGTHERTIAKYGLRSVLPQYIEVISGPGCPVCVTPERDIDIAIALAKSGATVVTFGDMMRVPGSSDSLLNAKSEGADVRMVYSIDDAVALAGKKPDLKVVFFGIGFETTVPANAAALLRKDLPDNFSLLASQKQTPPAVNLLASDTNVDAFIAPGHVATIIGTEPFEPLAKKGFPVVVSGFEAADILLGINILQMQVEKGISRVDNGYPRVVKPEGNTIALKMMDEVFKTSDSEWRGIGNIEDSGLVLREEFEEKDAAKIHEDLYSASLAEIKSKAEGKDKKRCICAAILTGKAKPSQCPNFGKECTPKKPAGPCMVSQEGMCYNWYKYSREGGSKNA</sequence>
<name>A0A0E3RTG8_METMZ</name>
<gene>
    <name evidence="4" type="ORF">MSMAL_2724</name>
</gene>
<dbReference type="InterPro" id="IPR002780">
    <property type="entry name" value="Hyd_form_HypD"/>
</dbReference>
<dbReference type="GO" id="GO:0070025">
    <property type="term" value="F:carbon monoxide binding"/>
    <property type="evidence" value="ECO:0007669"/>
    <property type="project" value="TreeGrafter"/>
</dbReference>
<proteinExistence type="inferred from homology"/>
<dbReference type="GO" id="GO:0051604">
    <property type="term" value="P:protein maturation"/>
    <property type="evidence" value="ECO:0007669"/>
    <property type="project" value="TreeGrafter"/>
</dbReference>
<keyword evidence="2" id="KW-0479">Metal-binding</keyword>
<dbReference type="NCBIfam" id="TIGR00075">
    <property type="entry name" value="hypD"/>
    <property type="match status" value="1"/>
</dbReference>
<dbReference type="Gene3D" id="6.10.20.100">
    <property type="match status" value="1"/>
</dbReference>
<dbReference type="HOGENOM" id="CLU_048562_1_0_2"/>
<evidence type="ECO:0000256" key="2">
    <source>
        <dbReference type="ARBA" id="ARBA00022723"/>
    </source>
</evidence>
<dbReference type="GO" id="GO:0005506">
    <property type="term" value="F:iron ion binding"/>
    <property type="evidence" value="ECO:0007669"/>
    <property type="project" value="TreeGrafter"/>
</dbReference>
<dbReference type="PIRSF" id="PIRSF005622">
    <property type="entry name" value="Hydrgn_mat_hypD"/>
    <property type="match status" value="1"/>
</dbReference>
<dbReference type="GeneID" id="24879043"/>
<dbReference type="Proteomes" id="UP000033063">
    <property type="component" value="Chromosome"/>
</dbReference>
<accession>A0A0E3RTG8</accession>
<dbReference type="InterPro" id="IPR042243">
    <property type="entry name" value="HypD_1"/>
</dbReference>